<dbReference type="Proteomes" id="UP000008225">
    <property type="component" value="Chromosome 5"/>
</dbReference>
<dbReference type="OMA" id="PIRCSLM"/>
<dbReference type="KEGG" id="cjc:103793165"/>
<evidence type="ECO:0000256" key="4">
    <source>
        <dbReference type="ARBA" id="ARBA00022525"/>
    </source>
</evidence>
<dbReference type="FunFam" id="2.40.50.40:FF:000002">
    <property type="entry name" value="C-C motif chemokine"/>
    <property type="match status" value="1"/>
</dbReference>
<sequence length="137" mass="15108">MKVSVAALSCLMLVAALGSQARVIDVAETESVMSKLPLEYPLVQNDAGTEFVISEVSLEQPAGLTLPADCCFSFTQQPIRCSLMNYYFETGNKCPKQGVIFLSKRGRQVCTKVNDPGVQDCMRRLTPYPISQIREPK</sequence>
<feature type="domain" description="Chemokine interleukin-8-like" evidence="8">
    <location>
        <begin position="67"/>
        <end position="125"/>
    </location>
</feature>
<accession>A0A5F4WCS8</accession>
<reference evidence="9" key="3">
    <citation type="submission" date="2025-09" db="UniProtKB">
        <authorList>
            <consortium name="Ensembl"/>
        </authorList>
    </citation>
    <scope>IDENTIFICATION</scope>
</reference>
<keyword evidence="4 7" id="KW-0964">Secreted</keyword>
<feature type="signal peptide" evidence="7">
    <location>
        <begin position="1"/>
        <end position="21"/>
    </location>
</feature>
<name>A0A5F4WCS8_CALJA</name>
<evidence type="ECO:0000256" key="1">
    <source>
        <dbReference type="ARBA" id="ARBA00004613"/>
    </source>
</evidence>
<dbReference type="GO" id="GO:0006954">
    <property type="term" value="P:inflammatory response"/>
    <property type="evidence" value="ECO:0007669"/>
    <property type="project" value="TreeGrafter"/>
</dbReference>
<evidence type="ECO:0000313" key="10">
    <source>
        <dbReference type="Proteomes" id="UP000008225"/>
    </source>
</evidence>
<dbReference type="InParanoid" id="A0A5F4WCS8"/>
<dbReference type="STRING" id="9483.ENSCJAP00000075496"/>
<proteinExistence type="inferred from homology"/>
<evidence type="ECO:0000256" key="7">
    <source>
        <dbReference type="RuleBase" id="RU361150"/>
    </source>
</evidence>
<dbReference type="GO" id="GO:0048020">
    <property type="term" value="F:CCR chemokine receptor binding"/>
    <property type="evidence" value="ECO:0007669"/>
    <property type="project" value="TreeGrafter"/>
</dbReference>
<evidence type="ECO:0000256" key="2">
    <source>
        <dbReference type="ARBA" id="ARBA00010868"/>
    </source>
</evidence>
<evidence type="ECO:0000256" key="3">
    <source>
        <dbReference type="ARBA" id="ARBA00022514"/>
    </source>
</evidence>
<dbReference type="PROSITE" id="PS00472">
    <property type="entry name" value="SMALL_CYTOKINES_CC"/>
    <property type="match status" value="1"/>
</dbReference>
<dbReference type="Gene3D" id="2.40.50.40">
    <property type="match status" value="1"/>
</dbReference>
<evidence type="ECO:0000313" key="9">
    <source>
        <dbReference type="Ensembl" id="ENSCJAP00000075496.1"/>
    </source>
</evidence>
<keyword evidence="5 7" id="KW-0732">Signal</keyword>
<dbReference type="Pfam" id="PF00048">
    <property type="entry name" value="IL8"/>
    <property type="match status" value="1"/>
</dbReference>
<evidence type="ECO:0000256" key="6">
    <source>
        <dbReference type="ARBA" id="ARBA00023157"/>
    </source>
</evidence>
<dbReference type="InterPro" id="IPR000827">
    <property type="entry name" value="Chemokine_CC_CS"/>
</dbReference>
<protein>
    <recommendedName>
        <fullName evidence="7">C-C motif chemokine</fullName>
    </recommendedName>
</protein>
<reference evidence="9" key="2">
    <citation type="submission" date="2025-08" db="UniProtKB">
        <authorList>
            <consortium name="Ensembl"/>
        </authorList>
    </citation>
    <scope>IDENTIFICATION</scope>
</reference>
<dbReference type="GO" id="GO:0061844">
    <property type="term" value="P:antimicrobial humoral immune response mediated by antimicrobial peptide"/>
    <property type="evidence" value="ECO:0007669"/>
    <property type="project" value="TreeGrafter"/>
</dbReference>
<dbReference type="GO" id="GO:0008009">
    <property type="term" value="F:chemokine activity"/>
    <property type="evidence" value="ECO:0007669"/>
    <property type="project" value="InterPro"/>
</dbReference>
<dbReference type="OrthoDB" id="9447832at2759"/>
<organism evidence="9 10">
    <name type="scientific">Callithrix jacchus</name>
    <name type="common">White-tufted-ear marmoset</name>
    <name type="synonym">Simia Jacchus</name>
    <dbReference type="NCBI Taxonomy" id="9483"/>
    <lineage>
        <taxon>Eukaryota</taxon>
        <taxon>Metazoa</taxon>
        <taxon>Chordata</taxon>
        <taxon>Craniata</taxon>
        <taxon>Vertebrata</taxon>
        <taxon>Euteleostomi</taxon>
        <taxon>Mammalia</taxon>
        <taxon>Eutheria</taxon>
        <taxon>Euarchontoglires</taxon>
        <taxon>Primates</taxon>
        <taxon>Haplorrhini</taxon>
        <taxon>Platyrrhini</taxon>
        <taxon>Cebidae</taxon>
        <taxon>Callitrichinae</taxon>
        <taxon>Callithrix</taxon>
        <taxon>Callithrix</taxon>
    </lineage>
</organism>
<keyword evidence="3 7" id="KW-0202">Cytokine</keyword>
<dbReference type="GO" id="GO:0005615">
    <property type="term" value="C:extracellular space"/>
    <property type="evidence" value="ECO:0007669"/>
    <property type="project" value="UniProtKB-KW"/>
</dbReference>
<comment type="similarity">
    <text evidence="2 7">Belongs to the intercrine beta (chemokine CC) family.</text>
</comment>
<dbReference type="Ensembl" id="ENSCJAT00000091884.2">
    <property type="protein sequence ID" value="ENSCJAP00000075496.1"/>
    <property type="gene ID" value="ENSCJAG00000063189.2"/>
</dbReference>
<dbReference type="InterPro" id="IPR001811">
    <property type="entry name" value="Chemokine_IL8-like_dom"/>
</dbReference>
<dbReference type="PANTHER" id="PTHR12015:SF77">
    <property type="entry name" value="C-C MOTIF CHEMOKINE 15"/>
    <property type="match status" value="1"/>
</dbReference>
<dbReference type="PANTHER" id="PTHR12015">
    <property type="entry name" value="SMALL INDUCIBLE CYTOKINE A"/>
    <property type="match status" value="1"/>
</dbReference>
<feature type="chain" id="PRO_5023968267" description="C-C motif chemokine" evidence="7">
    <location>
        <begin position="22"/>
        <end position="137"/>
    </location>
</feature>
<dbReference type="GO" id="GO:0070098">
    <property type="term" value="P:chemokine-mediated signaling pathway"/>
    <property type="evidence" value="ECO:0007669"/>
    <property type="project" value="TreeGrafter"/>
</dbReference>
<dbReference type="InterPro" id="IPR036048">
    <property type="entry name" value="Interleukin_8-like_sf"/>
</dbReference>
<dbReference type="SUPFAM" id="SSF54117">
    <property type="entry name" value="Interleukin 8-like chemokines"/>
    <property type="match status" value="1"/>
</dbReference>
<dbReference type="FunCoup" id="A0A5F4WCS8">
    <property type="interactions" value="580"/>
</dbReference>
<dbReference type="InterPro" id="IPR039809">
    <property type="entry name" value="Chemokine_b/g/d"/>
</dbReference>
<comment type="subcellular location">
    <subcellularLocation>
        <location evidence="1 7">Secreted</location>
    </subcellularLocation>
</comment>
<dbReference type="RefSeq" id="XP_035156682.1">
    <property type="nucleotide sequence ID" value="XM_035300791.2"/>
</dbReference>
<dbReference type="GO" id="GO:0030335">
    <property type="term" value="P:positive regulation of cell migration"/>
    <property type="evidence" value="ECO:0007669"/>
    <property type="project" value="TreeGrafter"/>
</dbReference>
<dbReference type="GeneID" id="103793165"/>
<reference evidence="9" key="1">
    <citation type="submission" date="2009-03" db="EMBL/GenBank/DDBJ databases">
        <authorList>
            <person name="Warren W."/>
            <person name="Ye L."/>
            <person name="Minx P."/>
            <person name="Worley K."/>
            <person name="Gibbs R."/>
            <person name="Wilson R.K."/>
        </authorList>
    </citation>
    <scope>NUCLEOTIDE SEQUENCE [LARGE SCALE GENOMIC DNA]</scope>
</reference>
<keyword evidence="7" id="KW-0145">Chemotaxis</keyword>
<dbReference type="SMART" id="SM00199">
    <property type="entry name" value="SCY"/>
    <property type="match status" value="1"/>
</dbReference>
<dbReference type="Bgee" id="ENSCJAG00000063189">
    <property type="expression patterns" value="Expressed in liver and 6 other cell types or tissues"/>
</dbReference>
<dbReference type="CDD" id="cd00272">
    <property type="entry name" value="Chemokine_CC"/>
    <property type="match status" value="1"/>
</dbReference>
<gene>
    <name evidence="9" type="primary">CCL15</name>
</gene>
<evidence type="ECO:0000259" key="8">
    <source>
        <dbReference type="SMART" id="SM00199"/>
    </source>
</evidence>
<dbReference type="CTD" id="6359"/>
<keyword evidence="10" id="KW-1185">Reference proteome</keyword>
<dbReference type="AlphaFoldDB" id="A0A5F4WCS8"/>
<evidence type="ECO:0000256" key="5">
    <source>
        <dbReference type="ARBA" id="ARBA00022729"/>
    </source>
</evidence>
<keyword evidence="6" id="KW-1015">Disulfide bond</keyword>
<dbReference type="GeneTree" id="ENSGT01100000263482"/>